<organism evidence="2 3">
    <name type="scientific">Exocentrus adspersus</name>
    <dbReference type="NCBI Taxonomy" id="1586481"/>
    <lineage>
        <taxon>Eukaryota</taxon>
        <taxon>Metazoa</taxon>
        <taxon>Ecdysozoa</taxon>
        <taxon>Arthropoda</taxon>
        <taxon>Hexapoda</taxon>
        <taxon>Insecta</taxon>
        <taxon>Pterygota</taxon>
        <taxon>Neoptera</taxon>
        <taxon>Endopterygota</taxon>
        <taxon>Coleoptera</taxon>
        <taxon>Polyphaga</taxon>
        <taxon>Cucujiformia</taxon>
        <taxon>Chrysomeloidea</taxon>
        <taxon>Cerambycidae</taxon>
        <taxon>Lamiinae</taxon>
        <taxon>Acanthocinini</taxon>
        <taxon>Exocentrus</taxon>
    </lineage>
</organism>
<accession>A0AAV8VQ70</accession>
<evidence type="ECO:0000256" key="1">
    <source>
        <dbReference type="SAM" id="SignalP"/>
    </source>
</evidence>
<feature type="chain" id="PRO_5043698359" evidence="1">
    <location>
        <begin position="19"/>
        <end position="67"/>
    </location>
</feature>
<protein>
    <submittedName>
        <fullName evidence="2">Uncharacterized protein</fullName>
    </submittedName>
</protein>
<evidence type="ECO:0000313" key="2">
    <source>
        <dbReference type="EMBL" id="KAJ8916591.1"/>
    </source>
</evidence>
<keyword evidence="3" id="KW-1185">Reference proteome</keyword>
<evidence type="ECO:0000313" key="3">
    <source>
        <dbReference type="Proteomes" id="UP001159042"/>
    </source>
</evidence>
<feature type="non-terminal residue" evidence="2">
    <location>
        <position position="67"/>
    </location>
</feature>
<gene>
    <name evidence="2" type="ORF">NQ315_000235</name>
</gene>
<dbReference type="Proteomes" id="UP001159042">
    <property type="component" value="Unassembled WGS sequence"/>
</dbReference>
<dbReference type="AlphaFoldDB" id="A0AAV8VQ70"/>
<keyword evidence="1" id="KW-0732">Signal</keyword>
<dbReference type="EMBL" id="JANEYG010000041">
    <property type="protein sequence ID" value="KAJ8916591.1"/>
    <property type="molecule type" value="Genomic_DNA"/>
</dbReference>
<proteinExistence type="predicted"/>
<feature type="signal peptide" evidence="1">
    <location>
        <begin position="1"/>
        <end position="18"/>
    </location>
</feature>
<name>A0AAV8VQ70_9CUCU</name>
<reference evidence="2 3" key="1">
    <citation type="journal article" date="2023" name="Insect Mol. Biol.">
        <title>Genome sequencing provides insights into the evolution of gene families encoding plant cell wall-degrading enzymes in longhorned beetles.</title>
        <authorList>
            <person name="Shin N.R."/>
            <person name="Okamura Y."/>
            <person name="Kirsch R."/>
            <person name="Pauchet Y."/>
        </authorList>
    </citation>
    <scope>NUCLEOTIDE SEQUENCE [LARGE SCALE GENOMIC DNA]</scope>
    <source>
        <strain evidence="2">EAD_L_NR</strain>
    </source>
</reference>
<comment type="caution">
    <text evidence="2">The sequence shown here is derived from an EMBL/GenBank/DDBJ whole genome shotgun (WGS) entry which is preliminary data.</text>
</comment>
<sequence length="67" mass="7390">MLLCHVFLALFISQISRAHTTVKLSSTNSGKEQQLAALSKKLAESPVNVLKIAKQKVAALWRNITDQ</sequence>